<feature type="signal peptide" evidence="6">
    <location>
        <begin position="1"/>
        <end position="29"/>
    </location>
</feature>
<reference evidence="8 9" key="1">
    <citation type="submission" date="2019-03" db="EMBL/GenBank/DDBJ databases">
        <title>Genomic Encyclopedia of Type Strains, Phase IV (KMG-IV): sequencing the most valuable type-strain genomes for metagenomic binning, comparative biology and taxonomic classification.</title>
        <authorList>
            <person name="Goeker M."/>
        </authorList>
    </citation>
    <scope>NUCLEOTIDE SEQUENCE [LARGE SCALE GENOMIC DNA]</scope>
    <source>
        <strain evidence="8 9">DSM 46770</strain>
    </source>
</reference>
<dbReference type="AlphaFoldDB" id="A0A4R6V7F0"/>
<name>A0A4R6V7F0_9ACTN</name>
<keyword evidence="6" id="KW-0732">Signal</keyword>
<sequence>MSPSTYRRMSAIALLGALALASGCGSDNAVRGGDPVPVPADLECFGGTISGAGSSAQELAMQVWIAGYQTACGDSRVYYDAIGSGGGRSQFIDGAVAFAGTDAALDADEAADARARCAGGDAVNVPAYVVPIAVAFRLEGVDSLNLTASTLARLFSGEITRWNDPALAADNPDVELPDIPVVPVSRSDESGTTENFTSYLAAAAGGEWPHEPDGQWPFPPVEAGQGNSGVAEAIEGGTGTIGYLEASHAHGMSTARIGSDGDFVELSPEAAAEILAVSPRREGGGEHDHALELDYTASGTGAYPIVLVSYEVVCLTYPDETDAAGAKAFLSYLLSDEGQQAASREAGSAPLSADLRAELLDTVDAISAE</sequence>
<keyword evidence="3 4" id="KW-0592">Phosphate transport</keyword>
<feature type="chain" id="PRO_5020997666" description="Phosphate-binding protein" evidence="6">
    <location>
        <begin position="30"/>
        <end position="369"/>
    </location>
</feature>
<feature type="binding site" evidence="5">
    <location>
        <begin position="54"/>
        <end position="56"/>
    </location>
    <ligand>
        <name>phosphate</name>
        <dbReference type="ChEBI" id="CHEBI:43474"/>
    </ligand>
</feature>
<dbReference type="PANTHER" id="PTHR42996:SF1">
    <property type="entry name" value="PHOSPHATE-BINDING PROTEIN PSTS"/>
    <property type="match status" value="1"/>
</dbReference>
<evidence type="ECO:0000256" key="2">
    <source>
        <dbReference type="ARBA" id="ARBA00022448"/>
    </source>
</evidence>
<dbReference type="EMBL" id="SNYN01000002">
    <property type="protein sequence ID" value="TDQ54457.1"/>
    <property type="molecule type" value="Genomic_DNA"/>
</dbReference>
<evidence type="ECO:0000256" key="6">
    <source>
        <dbReference type="SAM" id="SignalP"/>
    </source>
</evidence>
<dbReference type="Gene3D" id="3.40.190.10">
    <property type="entry name" value="Periplasmic binding protein-like II"/>
    <property type="match status" value="2"/>
</dbReference>
<feature type="binding site" evidence="5">
    <location>
        <position position="84"/>
    </location>
    <ligand>
        <name>phosphate</name>
        <dbReference type="ChEBI" id="CHEBI:43474"/>
    </ligand>
</feature>
<organism evidence="8 9">
    <name type="scientific">Actinorugispora endophytica</name>
    <dbReference type="NCBI Taxonomy" id="1605990"/>
    <lineage>
        <taxon>Bacteria</taxon>
        <taxon>Bacillati</taxon>
        <taxon>Actinomycetota</taxon>
        <taxon>Actinomycetes</taxon>
        <taxon>Streptosporangiales</taxon>
        <taxon>Nocardiopsidaceae</taxon>
        <taxon>Actinorugispora</taxon>
    </lineage>
</organism>
<evidence type="ECO:0000313" key="8">
    <source>
        <dbReference type="EMBL" id="TDQ54457.1"/>
    </source>
</evidence>
<dbReference type="InterPro" id="IPR024370">
    <property type="entry name" value="PBP_domain"/>
</dbReference>
<dbReference type="GO" id="GO:0035435">
    <property type="term" value="P:phosphate ion transmembrane transport"/>
    <property type="evidence" value="ECO:0007669"/>
    <property type="project" value="InterPro"/>
</dbReference>
<accession>A0A4R6V7F0</accession>
<dbReference type="InterPro" id="IPR005673">
    <property type="entry name" value="ABC_phos-bd_PstS"/>
</dbReference>
<evidence type="ECO:0000256" key="5">
    <source>
        <dbReference type="PIRSR" id="PIRSR002756-1"/>
    </source>
</evidence>
<dbReference type="RefSeq" id="WP_394345494.1">
    <property type="nucleotide sequence ID" value="NZ_SNYN01000002.1"/>
</dbReference>
<protein>
    <recommendedName>
        <fullName evidence="4">Phosphate-binding protein</fullName>
    </recommendedName>
</protein>
<evidence type="ECO:0000256" key="3">
    <source>
        <dbReference type="ARBA" id="ARBA00022592"/>
    </source>
</evidence>
<feature type="binding site" evidence="5">
    <location>
        <begin position="190"/>
        <end position="192"/>
    </location>
    <ligand>
        <name>phosphate</name>
        <dbReference type="ChEBI" id="CHEBI:43474"/>
    </ligand>
</feature>
<dbReference type="NCBIfam" id="TIGR00975">
    <property type="entry name" value="3a0107s03"/>
    <property type="match status" value="1"/>
</dbReference>
<comment type="similarity">
    <text evidence="1 4">Belongs to the PstS family.</text>
</comment>
<dbReference type="Proteomes" id="UP000295281">
    <property type="component" value="Unassembled WGS sequence"/>
</dbReference>
<evidence type="ECO:0000256" key="4">
    <source>
        <dbReference type="PIRNR" id="PIRNR002756"/>
    </source>
</evidence>
<dbReference type="Pfam" id="PF12849">
    <property type="entry name" value="PBP_like_2"/>
    <property type="match status" value="1"/>
</dbReference>
<dbReference type="SUPFAM" id="SSF53850">
    <property type="entry name" value="Periplasmic binding protein-like II"/>
    <property type="match status" value="1"/>
</dbReference>
<proteinExistence type="inferred from homology"/>
<dbReference type="InterPro" id="IPR050962">
    <property type="entry name" value="Phosphate-bind_PstS"/>
</dbReference>
<gene>
    <name evidence="8" type="ORF">EV190_102291</name>
</gene>
<dbReference type="GO" id="GO:0042301">
    <property type="term" value="F:phosphate ion binding"/>
    <property type="evidence" value="ECO:0007669"/>
    <property type="project" value="InterPro"/>
</dbReference>
<evidence type="ECO:0000259" key="7">
    <source>
        <dbReference type="Pfam" id="PF12849"/>
    </source>
</evidence>
<dbReference type="CDD" id="cd13565">
    <property type="entry name" value="PBP2_PstS"/>
    <property type="match status" value="1"/>
</dbReference>
<feature type="binding site" evidence="5">
    <location>
        <position position="102"/>
    </location>
    <ligand>
        <name>phosphate</name>
        <dbReference type="ChEBI" id="CHEBI:43474"/>
    </ligand>
</feature>
<keyword evidence="2 4" id="KW-0813">Transport</keyword>
<evidence type="ECO:0000256" key="1">
    <source>
        <dbReference type="ARBA" id="ARBA00008725"/>
    </source>
</evidence>
<dbReference type="GO" id="GO:0043190">
    <property type="term" value="C:ATP-binding cassette (ABC) transporter complex"/>
    <property type="evidence" value="ECO:0007669"/>
    <property type="project" value="InterPro"/>
</dbReference>
<keyword evidence="9" id="KW-1185">Reference proteome</keyword>
<dbReference type="PROSITE" id="PS51257">
    <property type="entry name" value="PROKAR_LIPOPROTEIN"/>
    <property type="match status" value="1"/>
</dbReference>
<dbReference type="PANTHER" id="PTHR42996">
    <property type="entry name" value="PHOSPHATE-BINDING PROTEIN PSTS"/>
    <property type="match status" value="1"/>
</dbReference>
<feature type="domain" description="PBP" evidence="7">
    <location>
        <begin position="47"/>
        <end position="337"/>
    </location>
</feature>
<comment type="caution">
    <text evidence="8">The sequence shown here is derived from an EMBL/GenBank/DDBJ whole genome shotgun (WGS) entry which is preliminary data.</text>
</comment>
<dbReference type="PIRSF" id="PIRSF002756">
    <property type="entry name" value="PstS"/>
    <property type="match status" value="1"/>
</dbReference>
<evidence type="ECO:0000313" key="9">
    <source>
        <dbReference type="Proteomes" id="UP000295281"/>
    </source>
</evidence>